<evidence type="ECO:0000256" key="9">
    <source>
        <dbReference type="ARBA" id="ARBA00029374"/>
    </source>
</evidence>
<accession>A0A1P8F8B8</accession>
<gene>
    <name evidence="12" type="ORF">Dform_01383</name>
</gene>
<evidence type="ECO:0000256" key="8">
    <source>
        <dbReference type="ARBA" id="ARBA00023136"/>
    </source>
</evidence>
<dbReference type="NCBIfam" id="TIGR01409">
    <property type="entry name" value="TAT_signal_seq"/>
    <property type="match status" value="1"/>
</dbReference>
<feature type="domain" description="4Fe-4S ferredoxin-type" evidence="11">
    <location>
        <begin position="349"/>
        <end position="381"/>
    </location>
</feature>
<dbReference type="PROSITE" id="PS00198">
    <property type="entry name" value="4FE4S_FER_1"/>
    <property type="match status" value="1"/>
</dbReference>
<proteinExistence type="predicted"/>
<protein>
    <submittedName>
        <fullName evidence="12">Reductive dehalogenase</fullName>
    </submittedName>
</protein>
<evidence type="ECO:0000256" key="6">
    <source>
        <dbReference type="ARBA" id="ARBA00023004"/>
    </source>
</evidence>
<keyword evidence="8" id="KW-0472">Membrane</keyword>
<evidence type="ECO:0000256" key="1">
    <source>
        <dbReference type="ARBA" id="ARBA00004236"/>
    </source>
</evidence>
<comment type="cofactor">
    <cofactor evidence="9">
        <name>corrinoid</name>
        <dbReference type="ChEBI" id="CHEBI:33913"/>
    </cofactor>
</comment>
<dbReference type="PROSITE" id="PS51379">
    <property type="entry name" value="4FE4S_FER_2"/>
    <property type="match status" value="1"/>
</dbReference>
<dbReference type="NCBIfam" id="TIGR02486">
    <property type="entry name" value="RDH"/>
    <property type="match status" value="1"/>
</dbReference>
<dbReference type="Proteomes" id="UP000185934">
    <property type="component" value="Chromosome"/>
</dbReference>
<dbReference type="AlphaFoldDB" id="A0A1P8F8B8"/>
<evidence type="ECO:0000259" key="11">
    <source>
        <dbReference type="PROSITE" id="PS51379"/>
    </source>
</evidence>
<dbReference type="EMBL" id="CP018258">
    <property type="protein sequence ID" value="APV44707.1"/>
    <property type="molecule type" value="Genomic_DNA"/>
</dbReference>
<keyword evidence="4" id="KW-0479">Metal-binding</keyword>
<feature type="region of interest" description="Disordered" evidence="10">
    <location>
        <begin position="133"/>
        <end position="157"/>
    </location>
</feature>
<dbReference type="InterPro" id="IPR006311">
    <property type="entry name" value="TAT_signal"/>
</dbReference>
<reference evidence="13" key="1">
    <citation type="submission" date="2016-11" db="EMBL/GenBank/DDBJ databases">
        <title>Dehalogenimonas formicexedens sp. nov., a chlorinated alkane respiring bacterium isolated from contaminated groundwater.</title>
        <authorList>
            <person name="Key T.A."/>
            <person name="Bowman K.S."/>
            <person name="Lee I."/>
            <person name="Chun J."/>
            <person name="Albuquerque L."/>
            <person name="da Costa M.S."/>
            <person name="Rainey F.A."/>
            <person name="Moe W.M."/>
        </authorList>
    </citation>
    <scope>NUCLEOTIDE SEQUENCE [LARGE SCALE GENOMIC DNA]</scope>
    <source>
        <strain evidence="13">NSZ-14</strain>
    </source>
</reference>
<dbReference type="PROSITE" id="PS51318">
    <property type="entry name" value="TAT"/>
    <property type="match status" value="1"/>
</dbReference>
<evidence type="ECO:0000256" key="4">
    <source>
        <dbReference type="ARBA" id="ARBA00022723"/>
    </source>
</evidence>
<dbReference type="InterPro" id="IPR019546">
    <property type="entry name" value="TAT_signal_bac_arc"/>
</dbReference>
<dbReference type="InterPro" id="IPR028894">
    <property type="entry name" value="RDH_dom"/>
</dbReference>
<comment type="subcellular location">
    <subcellularLocation>
        <location evidence="1">Cell membrane</location>
    </subcellularLocation>
</comment>
<dbReference type="InterPro" id="IPR012832">
    <property type="entry name" value="RDH"/>
</dbReference>
<feature type="region of interest" description="Disordered" evidence="10">
    <location>
        <begin position="378"/>
        <end position="397"/>
    </location>
</feature>
<dbReference type="GO" id="GO:0046872">
    <property type="term" value="F:metal ion binding"/>
    <property type="evidence" value="ECO:0007669"/>
    <property type="project" value="UniProtKB-KW"/>
</dbReference>
<evidence type="ECO:0000256" key="3">
    <source>
        <dbReference type="ARBA" id="ARBA00022485"/>
    </source>
</evidence>
<keyword evidence="7" id="KW-0411">Iron-sulfur</keyword>
<keyword evidence="5" id="KW-0732">Signal</keyword>
<evidence type="ECO:0000256" key="5">
    <source>
        <dbReference type="ARBA" id="ARBA00022729"/>
    </source>
</evidence>
<keyword evidence="6" id="KW-0408">Iron</keyword>
<evidence type="ECO:0000256" key="10">
    <source>
        <dbReference type="SAM" id="MobiDB-lite"/>
    </source>
</evidence>
<dbReference type="KEGG" id="dfo:Dform_01383"/>
<dbReference type="GO" id="GO:0005886">
    <property type="term" value="C:plasma membrane"/>
    <property type="evidence" value="ECO:0007669"/>
    <property type="project" value="UniProtKB-SubCell"/>
</dbReference>
<dbReference type="InterPro" id="IPR017896">
    <property type="entry name" value="4Fe4S_Fe-S-bd"/>
</dbReference>
<dbReference type="OrthoDB" id="165532at2"/>
<feature type="compositionally biased region" description="Polar residues" evidence="10">
    <location>
        <begin position="133"/>
        <end position="148"/>
    </location>
</feature>
<keyword evidence="2" id="KW-1003">Cell membrane</keyword>
<keyword evidence="3" id="KW-0004">4Fe-4S</keyword>
<name>A0A1P8F8B8_9CHLR</name>
<evidence type="ECO:0000313" key="13">
    <source>
        <dbReference type="Proteomes" id="UP000185934"/>
    </source>
</evidence>
<dbReference type="RefSeq" id="WP_076004360.1">
    <property type="nucleotide sequence ID" value="NZ_CP018258.1"/>
</dbReference>
<evidence type="ECO:0000313" key="12">
    <source>
        <dbReference type="EMBL" id="APV44707.1"/>
    </source>
</evidence>
<evidence type="ECO:0000256" key="7">
    <source>
        <dbReference type="ARBA" id="ARBA00023014"/>
    </source>
</evidence>
<sequence>MSMFHSTVSRRQFMKALGLGGAGVGVASLVRPVFHDLDELISSGVAQAKRPWWVKEVDKPTIDIDYTMMTRHDSTLQGQSSYMRAYYLGKERVLATSTTGAAYEKAQIAAGKPGWDTRFQALQNAYKRVAPSANPTWSEATVPTPSKSPSERGDVKWTGTPEEATAMLRMAMRVFGAELVFPFEMTQNEKDHVIFKNSDKANGDQYIDAWPPPDTAARPIVFENVPAPYSTTTKLVIPDQIQLSEISLTMGGANELWRMAPTPIGSLANANTFNNTANCHASTYSFLRYLGYFQIGIIGNDSTYLGSEGGAAILSGLGEASRQQLYTLTPEKGAPGRLYTIATDLPLEPSKPIDAGLWRFCHACHKCADHCPPQTISQNKEPSYDRDAANAGARDPASVPDYAGKTARWAVDGTKCFLSDSPLCRQFNAETGRCLVCWGECTFTTNRGAMVHQVIRAVISNFSALNGQAYKLGDLFGYGCWPRTDVDQVNNFFELQLPVLGHDSTVCAYDGGYNKWEGPPFL</sequence>
<keyword evidence="13" id="KW-1185">Reference proteome</keyword>
<dbReference type="InterPro" id="IPR017900">
    <property type="entry name" value="4Fe4S_Fe_S_CS"/>
</dbReference>
<dbReference type="Pfam" id="PF13486">
    <property type="entry name" value="Dehalogenase"/>
    <property type="match status" value="1"/>
</dbReference>
<dbReference type="GO" id="GO:0051539">
    <property type="term" value="F:4 iron, 4 sulfur cluster binding"/>
    <property type="evidence" value="ECO:0007669"/>
    <property type="project" value="UniProtKB-KW"/>
</dbReference>
<organism evidence="12 13">
    <name type="scientific">Dehalogenimonas formicexedens</name>
    <dbReference type="NCBI Taxonomy" id="1839801"/>
    <lineage>
        <taxon>Bacteria</taxon>
        <taxon>Bacillati</taxon>
        <taxon>Chloroflexota</taxon>
        <taxon>Dehalococcoidia</taxon>
        <taxon>Dehalococcoidales</taxon>
        <taxon>Dehalococcoidaceae</taxon>
        <taxon>Dehalogenimonas</taxon>
    </lineage>
</organism>
<evidence type="ECO:0000256" key="2">
    <source>
        <dbReference type="ARBA" id="ARBA00022475"/>
    </source>
</evidence>
<dbReference type="STRING" id="1839801.Dform_01383"/>